<dbReference type="GO" id="GO:0005524">
    <property type="term" value="F:ATP binding"/>
    <property type="evidence" value="ECO:0007669"/>
    <property type="project" value="InterPro"/>
</dbReference>
<dbReference type="SUPFAM" id="SSF52540">
    <property type="entry name" value="P-loop containing nucleoside triphosphate hydrolases"/>
    <property type="match status" value="1"/>
</dbReference>
<dbReference type="AlphaFoldDB" id="A0A381L1U1"/>
<dbReference type="GO" id="GO:0005634">
    <property type="term" value="C:nucleus"/>
    <property type="evidence" value="ECO:0007669"/>
    <property type="project" value="TreeGrafter"/>
</dbReference>
<dbReference type="EMBL" id="UIGY01000002">
    <property type="protein sequence ID" value="SUZ07869.1"/>
    <property type="molecule type" value="Genomic_DNA"/>
</dbReference>
<evidence type="ECO:0000313" key="3">
    <source>
        <dbReference type="EMBL" id="SUZ07869.1"/>
    </source>
</evidence>
<dbReference type="GO" id="GO:0003676">
    <property type="term" value="F:nucleic acid binding"/>
    <property type="evidence" value="ECO:0007669"/>
    <property type="project" value="InterPro"/>
</dbReference>
<reference evidence="3" key="1">
    <citation type="submission" date="2018-07" db="EMBL/GenBank/DDBJ databases">
        <authorList>
            <person name="Quirk P.G."/>
            <person name="Krulwich T.A."/>
        </authorList>
    </citation>
    <scope>NUCLEOTIDE SEQUENCE</scope>
    <source>
        <strain evidence="3">96224</strain>
    </source>
</reference>
<dbReference type="OrthoDB" id="10261556at2759"/>
<proteinExistence type="inferred from homology"/>
<sequence length="72" mass="8096">MPPLVRSNSCVDIDFTLRRRFKRSTFRPLQREVIECALAGNDVFLQAATGFGKSLCFQLPAVIDHGSRNSLK</sequence>
<accession>A0A381L1U1</accession>
<name>A0A381L1U1_BLUGR</name>
<dbReference type="GO" id="GO:0043138">
    <property type="term" value="F:3'-5' DNA helicase activity"/>
    <property type="evidence" value="ECO:0007669"/>
    <property type="project" value="TreeGrafter"/>
</dbReference>
<dbReference type="InterPro" id="IPR027417">
    <property type="entry name" value="P-loop_NTPase"/>
</dbReference>
<gene>
    <name evidence="3" type="ORF">BGT96224V2_LOCUS1045</name>
</gene>
<organism evidence="3">
    <name type="scientific">Blumeria graminis f. sp. tritici 96224</name>
    <dbReference type="NCBI Taxonomy" id="1268274"/>
    <lineage>
        <taxon>Eukaryota</taxon>
        <taxon>Fungi</taxon>
        <taxon>Dikarya</taxon>
        <taxon>Ascomycota</taxon>
        <taxon>Pezizomycotina</taxon>
        <taxon>Leotiomycetes</taxon>
        <taxon>Erysiphales</taxon>
        <taxon>Erysiphaceae</taxon>
        <taxon>Blumeria</taxon>
    </lineage>
</organism>
<dbReference type="GO" id="GO:0009378">
    <property type="term" value="F:four-way junction helicase activity"/>
    <property type="evidence" value="ECO:0007669"/>
    <property type="project" value="TreeGrafter"/>
</dbReference>
<feature type="domain" description="DEAD/DEAH-box helicase" evidence="2">
    <location>
        <begin position="27"/>
        <end position="62"/>
    </location>
</feature>
<evidence type="ECO:0000259" key="2">
    <source>
        <dbReference type="Pfam" id="PF00270"/>
    </source>
</evidence>
<dbReference type="Gene3D" id="3.40.50.300">
    <property type="entry name" value="P-loop containing nucleotide triphosphate hydrolases"/>
    <property type="match status" value="1"/>
</dbReference>
<dbReference type="GO" id="GO:0005737">
    <property type="term" value="C:cytoplasm"/>
    <property type="evidence" value="ECO:0007669"/>
    <property type="project" value="TreeGrafter"/>
</dbReference>
<protein>
    <submittedName>
        <fullName evidence="3">Bgt-975</fullName>
    </submittedName>
</protein>
<comment type="similarity">
    <text evidence="1">Belongs to the helicase family. RecQ subfamily.</text>
</comment>
<dbReference type="PANTHER" id="PTHR13710:SF152">
    <property type="entry name" value="ATP-DEPENDENT DNA HELICASE Q5"/>
    <property type="match status" value="1"/>
</dbReference>
<dbReference type="GO" id="GO:0005694">
    <property type="term" value="C:chromosome"/>
    <property type="evidence" value="ECO:0007669"/>
    <property type="project" value="TreeGrafter"/>
</dbReference>
<evidence type="ECO:0000256" key="1">
    <source>
        <dbReference type="ARBA" id="ARBA00005446"/>
    </source>
</evidence>
<dbReference type="GO" id="GO:0000724">
    <property type="term" value="P:double-strand break repair via homologous recombination"/>
    <property type="evidence" value="ECO:0007669"/>
    <property type="project" value="TreeGrafter"/>
</dbReference>
<dbReference type="Pfam" id="PF00270">
    <property type="entry name" value="DEAD"/>
    <property type="match status" value="1"/>
</dbReference>
<dbReference type="InterPro" id="IPR011545">
    <property type="entry name" value="DEAD/DEAH_box_helicase_dom"/>
</dbReference>
<dbReference type="PANTHER" id="PTHR13710">
    <property type="entry name" value="DNA HELICASE RECQ FAMILY MEMBER"/>
    <property type="match status" value="1"/>
</dbReference>